<dbReference type="GO" id="GO:0000271">
    <property type="term" value="P:polysaccharide biosynthetic process"/>
    <property type="evidence" value="ECO:0007669"/>
    <property type="project" value="InterPro"/>
</dbReference>
<dbReference type="GO" id="GO:0005886">
    <property type="term" value="C:plasma membrane"/>
    <property type="evidence" value="ECO:0007669"/>
    <property type="project" value="TreeGrafter"/>
</dbReference>
<feature type="transmembrane region" description="Helical" evidence="6">
    <location>
        <begin position="103"/>
        <end position="122"/>
    </location>
</feature>
<evidence type="ECO:0000256" key="2">
    <source>
        <dbReference type="ARBA" id="ARBA00009399"/>
    </source>
</evidence>
<comment type="similarity">
    <text evidence="2">Belongs to the GtrA family.</text>
</comment>
<dbReference type="Proteomes" id="UP000198660">
    <property type="component" value="Unassembled WGS sequence"/>
</dbReference>
<evidence type="ECO:0000256" key="3">
    <source>
        <dbReference type="ARBA" id="ARBA00022692"/>
    </source>
</evidence>
<proteinExistence type="inferred from homology"/>
<evidence type="ECO:0000256" key="6">
    <source>
        <dbReference type="SAM" id="Phobius"/>
    </source>
</evidence>
<dbReference type="InterPro" id="IPR007267">
    <property type="entry name" value="GtrA_DPMS_TM"/>
</dbReference>
<protein>
    <submittedName>
        <fullName evidence="8">Putative flippase GtrA (Transmembrane translocase of bactoprenol-linked glucose)</fullName>
    </submittedName>
</protein>
<evidence type="ECO:0000256" key="5">
    <source>
        <dbReference type="ARBA" id="ARBA00023136"/>
    </source>
</evidence>
<name>A0A1I6SI99_9BACL</name>
<feature type="transmembrane region" description="Helical" evidence="6">
    <location>
        <begin position="79"/>
        <end position="97"/>
    </location>
</feature>
<reference evidence="9" key="1">
    <citation type="submission" date="2016-10" db="EMBL/GenBank/DDBJ databases">
        <authorList>
            <person name="Varghese N."/>
            <person name="Submissions S."/>
        </authorList>
    </citation>
    <scope>NUCLEOTIDE SEQUENCE [LARGE SCALE GENOMIC DNA]</scope>
    <source>
        <strain evidence="9">DSM 45789</strain>
    </source>
</reference>
<feature type="transmembrane region" description="Helical" evidence="6">
    <location>
        <begin position="12"/>
        <end position="34"/>
    </location>
</feature>
<accession>A0A1I6SI99</accession>
<dbReference type="EMBL" id="FPAA01000007">
    <property type="protein sequence ID" value="SFS76702.1"/>
    <property type="molecule type" value="Genomic_DNA"/>
</dbReference>
<feature type="transmembrane region" description="Helical" evidence="6">
    <location>
        <begin position="40"/>
        <end position="59"/>
    </location>
</feature>
<dbReference type="Pfam" id="PF04138">
    <property type="entry name" value="GtrA_DPMS_TM"/>
    <property type="match status" value="1"/>
</dbReference>
<evidence type="ECO:0000256" key="1">
    <source>
        <dbReference type="ARBA" id="ARBA00004141"/>
    </source>
</evidence>
<comment type="subcellular location">
    <subcellularLocation>
        <location evidence="1">Membrane</location>
        <topology evidence="1">Multi-pass membrane protein</topology>
    </subcellularLocation>
</comment>
<dbReference type="PANTHER" id="PTHR38459">
    <property type="entry name" value="PROPHAGE BACTOPRENOL-LINKED GLUCOSE TRANSLOCASE HOMOLOG"/>
    <property type="match status" value="1"/>
</dbReference>
<dbReference type="AlphaFoldDB" id="A0A1I6SI99"/>
<evidence type="ECO:0000259" key="7">
    <source>
        <dbReference type="Pfam" id="PF04138"/>
    </source>
</evidence>
<keyword evidence="5 6" id="KW-0472">Membrane</keyword>
<keyword evidence="4 6" id="KW-1133">Transmembrane helix</keyword>
<keyword evidence="3 6" id="KW-0812">Transmembrane</keyword>
<evidence type="ECO:0000313" key="8">
    <source>
        <dbReference type="EMBL" id="SFS76702.1"/>
    </source>
</evidence>
<dbReference type="PANTHER" id="PTHR38459:SF1">
    <property type="entry name" value="PROPHAGE BACTOPRENOL-LINKED GLUCOSE TRANSLOCASE HOMOLOG"/>
    <property type="match status" value="1"/>
</dbReference>
<evidence type="ECO:0000256" key="4">
    <source>
        <dbReference type="ARBA" id="ARBA00022989"/>
    </source>
</evidence>
<gene>
    <name evidence="8" type="ORF">SAMN05444972_107114</name>
</gene>
<sequence length="143" mass="16257">MKAMLKRKLTSLQGMRFAIVGGMNTLVDFLLFFLLTSVHWHYLLAQVVAYSGGVCNSYLMNRRWTFSSERIHVGEIGKFLTVNGISLSVAALLLYGFTHLGWGWLWAKGLATVIALVVNFFGNKWWVFPRKTPFNEPSNPITR</sequence>
<dbReference type="InterPro" id="IPR051401">
    <property type="entry name" value="GtrA_CellWall_Glycosyl"/>
</dbReference>
<organism evidence="8 9">
    <name type="scientific">Marininema halotolerans</name>
    <dbReference type="NCBI Taxonomy" id="1155944"/>
    <lineage>
        <taxon>Bacteria</taxon>
        <taxon>Bacillati</taxon>
        <taxon>Bacillota</taxon>
        <taxon>Bacilli</taxon>
        <taxon>Bacillales</taxon>
        <taxon>Thermoactinomycetaceae</taxon>
        <taxon>Marininema</taxon>
    </lineage>
</organism>
<evidence type="ECO:0000313" key="9">
    <source>
        <dbReference type="Proteomes" id="UP000198660"/>
    </source>
</evidence>
<keyword evidence="9" id="KW-1185">Reference proteome</keyword>
<feature type="domain" description="GtrA/DPMS transmembrane" evidence="7">
    <location>
        <begin position="16"/>
        <end position="128"/>
    </location>
</feature>